<dbReference type="EMBL" id="UHFX01000003">
    <property type="protein sequence ID" value="SUO05080.1"/>
    <property type="molecule type" value="Genomic_DNA"/>
</dbReference>
<dbReference type="SUPFAM" id="SSF52540">
    <property type="entry name" value="P-loop containing nucleoside triphosphate hydrolases"/>
    <property type="match status" value="1"/>
</dbReference>
<dbReference type="InterPro" id="IPR052156">
    <property type="entry name" value="BCAA_Transport_ATP-bd_LivF"/>
</dbReference>
<dbReference type="GO" id="GO:0016887">
    <property type="term" value="F:ATP hydrolysis activity"/>
    <property type="evidence" value="ECO:0007669"/>
    <property type="project" value="InterPro"/>
</dbReference>
<keyword evidence="8" id="KW-1185">Reference proteome</keyword>
<dbReference type="InterPro" id="IPR003439">
    <property type="entry name" value="ABC_transporter-like_ATP-bd"/>
</dbReference>
<evidence type="ECO:0000313" key="8">
    <source>
        <dbReference type="Proteomes" id="UP000255523"/>
    </source>
</evidence>
<evidence type="ECO:0000256" key="4">
    <source>
        <dbReference type="ARBA" id="ARBA00022840"/>
    </source>
</evidence>
<dbReference type="GO" id="GO:0005524">
    <property type="term" value="F:ATP binding"/>
    <property type="evidence" value="ECO:0007669"/>
    <property type="project" value="UniProtKB-KW"/>
</dbReference>
<evidence type="ECO:0000259" key="6">
    <source>
        <dbReference type="PROSITE" id="PS50893"/>
    </source>
</evidence>
<dbReference type="InterPro" id="IPR027417">
    <property type="entry name" value="P-loop_NTPase"/>
</dbReference>
<evidence type="ECO:0000256" key="1">
    <source>
        <dbReference type="ARBA" id="ARBA00005417"/>
    </source>
</evidence>
<dbReference type="AlphaFoldDB" id="A0A380LR64"/>
<dbReference type="PROSITE" id="PS00211">
    <property type="entry name" value="ABC_TRANSPORTER_1"/>
    <property type="match status" value="1"/>
</dbReference>
<dbReference type="GO" id="GO:0015807">
    <property type="term" value="P:L-amino acid transport"/>
    <property type="evidence" value="ECO:0007669"/>
    <property type="project" value="TreeGrafter"/>
</dbReference>
<dbReference type="PANTHER" id="PTHR43820:SF4">
    <property type="entry name" value="HIGH-AFFINITY BRANCHED-CHAIN AMINO ACID TRANSPORT ATP-BINDING PROTEIN LIVF"/>
    <property type="match status" value="1"/>
</dbReference>
<accession>A0A380LR64</accession>
<keyword evidence="5" id="KW-0029">Amino-acid transport</keyword>
<dbReference type="PROSITE" id="PS50893">
    <property type="entry name" value="ABC_TRANSPORTER_2"/>
    <property type="match status" value="1"/>
</dbReference>
<evidence type="ECO:0000256" key="5">
    <source>
        <dbReference type="ARBA" id="ARBA00022970"/>
    </source>
</evidence>
<feature type="domain" description="ABC transporter" evidence="6">
    <location>
        <begin position="4"/>
        <end position="236"/>
    </location>
</feature>
<dbReference type="Proteomes" id="UP000255523">
    <property type="component" value="Unassembled WGS sequence"/>
</dbReference>
<gene>
    <name evidence="7" type="primary">livF</name>
    <name evidence="7" type="ORF">NCTC11087_02015</name>
</gene>
<dbReference type="SMART" id="SM00382">
    <property type="entry name" value="AAA"/>
    <property type="match status" value="1"/>
</dbReference>
<dbReference type="PANTHER" id="PTHR43820">
    <property type="entry name" value="HIGH-AFFINITY BRANCHED-CHAIN AMINO ACID TRANSPORT ATP-BINDING PROTEIN LIVF"/>
    <property type="match status" value="1"/>
</dbReference>
<dbReference type="InterPro" id="IPR030660">
    <property type="entry name" value="ABC_branched_ATPase_LivF/BraG"/>
</dbReference>
<dbReference type="PIRSF" id="PIRSF039137">
    <property type="entry name" value="ABC_branched_ATPase"/>
    <property type="match status" value="1"/>
</dbReference>
<evidence type="ECO:0000256" key="3">
    <source>
        <dbReference type="ARBA" id="ARBA00022741"/>
    </source>
</evidence>
<dbReference type="CDD" id="cd03224">
    <property type="entry name" value="ABC_TM1139_LivF_branched"/>
    <property type="match status" value="1"/>
</dbReference>
<name>A0A380LR64_9FIRM</name>
<keyword evidence="3" id="KW-0547">Nucleotide-binding</keyword>
<dbReference type="Pfam" id="PF00005">
    <property type="entry name" value="ABC_tran"/>
    <property type="match status" value="1"/>
</dbReference>
<dbReference type="GO" id="GO:0015658">
    <property type="term" value="F:branched-chain amino acid transmembrane transporter activity"/>
    <property type="evidence" value="ECO:0007669"/>
    <property type="project" value="InterPro"/>
</dbReference>
<reference evidence="7 8" key="1">
    <citation type="submission" date="2018-06" db="EMBL/GenBank/DDBJ databases">
        <authorList>
            <consortium name="Pathogen Informatics"/>
            <person name="Doyle S."/>
        </authorList>
    </citation>
    <scope>NUCLEOTIDE SEQUENCE [LARGE SCALE GENOMIC DNA]</scope>
    <source>
        <strain evidence="7 8">NCTC11087</strain>
    </source>
</reference>
<dbReference type="InterPro" id="IPR003593">
    <property type="entry name" value="AAA+_ATPase"/>
</dbReference>
<evidence type="ECO:0000313" key="7">
    <source>
        <dbReference type="EMBL" id="SUO05080.1"/>
    </source>
</evidence>
<comment type="similarity">
    <text evidence="1">Belongs to the ABC transporter superfamily.</text>
</comment>
<dbReference type="Gene3D" id="3.40.50.300">
    <property type="entry name" value="P-loop containing nucleotide triphosphate hydrolases"/>
    <property type="match status" value="1"/>
</dbReference>
<sequence length="236" mass="25741">MAMLEVKDLHVHYGVIEALKGINLEVNEGEIVSLIGANGAGKTTMLQSISGIKKKTSGDILFLGESIFKKNPKFIVQKGLTQVPEGRRIFTGLSVYENLMMGAFLRKDKKGIQQDLEKVYAQFPILKERINQDASTLSGGEQQMLAMGRALMAKPKLLLLDEPSMGLAPILVKEIFSIIEEINKQGTTVLLVEQNAKMALSIAHRAYVLETGKVVLSGTGKELAESPEIQKAYLGG</sequence>
<dbReference type="InterPro" id="IPR017871">
    <property type="entry name" value="ABC_transporter-like_CS"/>
</dbReference>
<protein>
    <submittedName>
        <fullName evidence="7">Branched-chain amino acid ABC transporter ATPase</fullName>
    </submittedName>
</protein>
<proteinExistence type="inferred from homology"/>
<keyword evidence="2" id="KW-0813">Transport</keyword>
<evidence type="ECO:0000256" key="2">
    <source>
        <dbReference type="ARBA" id="ARBA00022448"/>
    </source>
</evidence>
<organism evidence="7 8">
    <name type="scientific">Faecalicoccus pleomorphus</name>
    <dbReference type="NCBI Taxonomy" id="1323"/>
    <lineage>
        <taxon>Bacteria</taxon>
        <taxon>Bacillati</taxon>
        <taxon>Bacillota</taxon>
        <taxon>Erysipelotrichia</taxon>
        <taxon>Erysipelotrichales</taxon>
        <taxon>Erysipelotrichaceae</taxon>
        <taxon>Faecalicoccus</taxon>
    </lineage>
</organism>
<keyword evidence="4" id="KW-0067">ATP-binding</keyword>